<dbReference type="RefSeq" id="XP_017997528.1">
    <property type="nucleotide sequence ID" value="XM_018144123.1"/>
</dbReference>
<sequence>MPATDPPADFSFVPLYNGPEVSKPNRQFINAHLSRLAAKKRSHGAGNRLQKKVVLPVRQPDRPKVLIERIARVSGVGSTCAHGKAGAPDCDFCRGVNGTVASRSQLLVASSGRTESVNITTLLDTSNDPFSSTLVPIDRTVRKLLGFEQEAFFPWSAGIEKGANKGGAFRNKFVQTIPEAFNDLCTGYANLARLAAMTATITSDPLMAATALKYKVLAYENMRKSVAAHTDNYETHELAMVQTFSLMSMEVAEGNSESSAIHSRALLRMMTNSSASAAPLTDKTTHIKPSQLLNAVLWHECVRGGTTGRQHVFNPKKLVHHKSLGATLSSAKRTLSSLGHWPRRPEITDGFSHSDLPPHLILRLREVRFLAEINTALTHAPELIDLHLMNAFAFRASLMCSQLIGASHAAEQVINESSHQRSQYGHEFQEDEIDYRRVYQAHQSRATALAAQFALRVVTSHEAVDIPASTPAQLFKIYGTHKRVLQEIRVAFEQCRHRSSADPDGDDQVSRQPELWLWILWIGSLAERADLYPCYVPSKIVGASFNRAFVAHALGLYLHEWETVRATLTRFMYFERNTWQSQYWFEQTLWEMAGLKQEDA</sequence>
<reference evidence="1 2" key="1">
    <citation type="submission" date="2015-06" db="EMBL/GenBank/DDBJ databases">
        <title>Draft genome of the ant-associated black yeast Phialophora attae CBS 131958.</title>
        <authorList>
            <person name="Moreno L.F."/>
            <person name="Stielow B.J."/>
            <person name="de Hoog S."/>
            <person name="Vicente V.A."/>
            <person name="Weiss V.A."/>
            <person name="de Vries M."/>
            <person name="Cruz L.M."/>
            <person name="Souza E.M."/>
        </authorList>
    </citation>
    <scope>NUCLEOTIDE SEQUENCE [LARGE SCALE GENOMIC DNA]</scope>
    <source>
        <strain evidence="1 2">CBS 131958</strain>
    </source>
</reference>
<organism evidence="1 2">
    <name type="scientific">Cyphellophora attinorum</name>
    <dbReference type="NCBI Taxonomy" id="1664694"/>
    <lineage>
        <taxon>Eukaryota</taxon>
        <taxon>Fungi</taxon>
        <taxon>Dikarya</taxon>
        <taxon>Ascomycota</taxon>
        <taxon>Pezizomycotina</taxon>
        <taxon>Eurotiomycetes</taxon>
        <taxon>Chaetothyriomycetidae</taxon>
        <taxon>Chaetothyriales</taxon>
        <taxon>Cyphellophoraceae</taxon>
        <taxon>Cyphellophora</taxon>
    </lineage>
</organism>
<dbReference type="VEuPathDB" id="FungiDB:AB675_4017"/>
<protein>
    <submittedName>
        <fullName evidence="1">Uncharacterized protein</fullName>
    </submittedName>
</protein>
<evidence type="ECO:0000313" key="1">
    <source>
        <dbReference type="EMBL" id="KPI37565.1"/>
    </source>
</evidence>
<gene>
    <name evidence="1" type="ORF">AB675_4017</name>
</gene>
<dbReference type="AlphaFoldDB" id="A0A0N1NX38"/>
<evidence type="ECO:0000313" key="2">
    <source>
        <dbReference type="Proteomes" id="UP000038010"/>
    </source>
</evidence>
<dbReference type="Proteomes" id="UP000038010">
    <property type="component" value="Unassembled WGS sequence"/>
</dbReference>
<name>A0A0N1NX38_9EURO</name>
<dbReference type="EMBL" id="LFJN01000023">
    <property type="protein sequence ID" value="KPI37565.1"/>
    <property type="molecule type" value="Genomic_DNA"/>
</dbReference>
<keyword evidence="2" id="KW-1185">Reference proteome</keyword>
<dbReference type="OrthoDB" id="4159995at2759"/>
<proteinExistence type="predicted"/>
<dbReference type="GeneID" id="28736003"/>
<comment type="caution">
    <text evidence="1">The sequence shown here is derived from an EMBL/GenBank/DDBJ whole genome shotgun (WGS) entry which is preliminary data.</text>
</comment>
<accession>A0A0N1NX38</accession>